<reference evidence="3" key="1">
    <citation type="journal article" date="2024" name="IScience">
        <title>Strigolactones Initiate the Formation of Haustorium-like Structures in Castilleja.</title>
        <authorList>
            <person name="Buerger M."/>
            <person name="Peterson D."/>
            <person name="Chory J."/>
        </authorList>
    </citation>
    <scope>NUCLEOTIDE SEQUENCE [LARGE SCALE GENOMIC DNA]</scope>
</reference>
<sequence>MGSIAKKGLQQYLGQLQKHPLRTKVLTAGVLSAISDIVAQKLSGIQKLQLKRTFTQSTTVFAGFPNMDLRTGIETAGDSTQMGVRVEMVGTQFGVGPRGVPMSANISLANDGWICPAPILQVIVEDFRDWTNWLLYRGGIGVKGEESWEAWWDEELCRNRTMNVCCTKDPNFRPNTTLDDDTREQSNILRGERGSKSNWI</sequence>
<dbReference type="AlphaFoldDB" id="A0ABD3CKU5"/>
<feature type="region of interest" description="Disordered" evidence="1">
    <location>
        <begin position="171"/>
        <end position="200"/>
    </location>
</feature>
<keyword evidence="3" id="KW-1185">Reference proteome</keyword>
<evidence type="ECO:0000313" key="2">
    <source>
        <dbReference type="EMBL" id="KAL3630097.1"/>
    </source>
</evidence>
<dbReference type="EMBL" id="JAVIJP010000032">
    <property type="protein sequence ID" value="KAL3630097.1"/>
    <property type="molecule type" value="Genomic_DNA"/>
</dbReference>
<dbReference type="PANTHER" id="PTHR31052">
    <property type="entry name" value="COBRA-LIKE PROTEIN 7"/>
    <property type="match status" value="1"/>
</dbReference>
<accession>A0ABD3CKU5</accession>
<evidence type="ECO:0000256" key="1">
    <source>
        <dbReference type="SAM" id="MobiDB-lite"/>
    </source>
</evidence>
<gene>
    <name evidence="2" type="ORF">CASFOL_023081</name>
</gene>
<comment type="caution">
    <text evidence="2">The sequence shown here is derived from an EMBL/GenBank/DDBJ whole genome shotgun (WGS) entry which is preliminary data.</text>
</comment>
<name>A0ABD3CKU5_9LAMI</name>
<evidence type="ECO:0000313" key="3">
    <source>
        <dbReference type="Proteomes" id="UP001632038"/>
    </source>
</evidence>
<protein>
    <submittedName>
        <fullName evidence="2">Uncharacterized protein</fullName>
    </submittedName>
</protein>
<proteinExistence type="predicted"/>
<dbReference type="Proteomes" id="UP001632038">
    <property type="component" value="Unassembled WGS sequence"/>
</dbReference>
<feature type="compositionally biased region" description="Basic and acidic residues" evidence="1">
    <location>
        <begin position="190"/>
        <end position="200"/>
    </location>
</feature>
<organism evidence="2 3">
    <name type="scientific">Castilleja foliolosa</name>
    <dbReference type="NCBI Taxonomy" id="1961234"/>
    <lineage>
        <taxon>Eukaryota</taxon>
        <taxon>Viridiplantae</taxon>
        <taxon>Streptophyta</taxon>
        <taxon>Embryophyta</taxon>
        <taxon>Tracheophyta</taxon>
        <taxon>Spermatophyta</taxon>
        <taxon>Magnoliopsida</taxon>
        <taxon>eudicotyledons</taxon>
        <taxon>Gunneridae</taxon>
        <taxon>Pentapetalae</taxon>
        <taxon>asterids</taxon>
        <taxon>lamiids</taxon>
        <taxon>Lamiales</taxon>
        <taxon>Orobanchaceae</taxon>
        <taxon>Pedicularideae</taxon>
        <taxon>Castillejinae</taxon>
        <taxon>Castilleja</taxon>
    </lineage>
</organism>
<dbReference type="PANTHER" id="PTHR31052:SF3">
    <property type="entry name" value="COBRA-LIKE PROTEIN 7"/>
    <property type="match status" value="1"/>
</dbReference>